<dbReference type="Gene3D" id="1.10.1410.10">
    <property type="match status" value="1"/>
</dbReference>
<evidence type="ECO:0008006" key="6">
    <source>
        <dbReference type="Google" id="ProtNLM"/>
    </source>
</evidence>
<dbReference type="Pfam" id="PF26180">
    <property type="entry name" value="PAP-OAS1"/>
    <property type="match status" value="1"/>
</dbReference>
<comment type="caution">
    <text evidence="4">The sequence shown here is derived from an EMBL/GenBank/DDBJ whole genome shotgun (WGS) entry which is preliminary data.</text>
</comment>
<feature type="region of interest" description="Disordered" evidence="1">
    <location>
        <begin position="788"/>
        <end position="814"/>
    </location>
</feature>
<protein>
    <recommendedName>
        <fullName evidence="6">PAP-associated domain-containing protein</fullName>
    </recommendedName>
</protein>
<evidence type="ECO:0000259" key="2">
    <source>
        <dbReference type="Pfam" id="PF22600"/>
    </source>
</evidence>
<dbReference type="InterPro" id="IPR058921">
    <property type="entry name" value="PAP/OAS1-rel"/>
</dbReference>
<dbReference type="EMBL" id="BQKI01000002">
    <property type="protein sequence ID" value="GJM88168.1"/>
    <property type="molecule type" value="Genomic_DNA"/>
</dbReference>
<name>A0AAV5BPC1_ELECO</name>
<dbReference type="SUPFAM" id="SSF81631">
    <property type="entry name" value="PAP/OAS1 substrate-binding domain"/>
    <property type="match status" value="1"/>
</dbReference>
<dbReference type="InterPro" id="IPR054708">
    <property type="entry name" value="MTPAP-like_central"/>
</dbReference>
<proteinExistence type="predicted"/>
<dbReference type="CDD" id="cd05402">
    <property type="entry name" value="NT_PAP_TUTase"/>
    <property type="match status" value="1"/>
</dbReference>
<dbReference type="PANTHER" id="PTHR45979:SF32">
    <property type="entry name" value="OS12G0114200 PROTEIN"/>
    <property type="match status" value="1"/>
</dbReference>
<evidence type="ECO:0000313" key="5">
    <source>
        <dbReference type="Proteomes" id="UP001054889"/>
    </source>
</evidence>
<feature type="compositionally biased region" description="Basic and acidic residues" evidence="1">
    <location>
        <begin position="16"/>
        <end position="26"/>
    </location>
</feature>
<evidence type="ECO:0000313" key="4">
    <source>
        <dbReference type="EMBL" id="GJM88168.1"/>
    </source>
</evidence>
<dbReference type="Pfam" id="PF22600">
    <property type="entry name" value="MTPAP-like_central"/>
    <property type="match status" value="1"/>
</dbReference>
<feature type="compositionally biased region" description="Polar residues" evidence="1">
    <location>
        <begin position="508"/>
        <end position="524"/>
    </location>
</feature>
<organism evidence="4 5">
    <name type="scientific">Eleusine coracana subsp. coracana</name>
    <dbReference type="NCBI Taxonomy" id="191504"/>
    <lineage>
        <taxon>Eukaryota</taxon>
        <taxon>Viridiplantae</taxon>
        <taxon>Streptophyta</taxon>
        <taxon>Embryophyta</taxon>
        <taxon>Tracheophyta</taxon>
        <taxon>Spermatophyta</taxon>
        <taxon>Magnoliopsida</taxon>
        <taxon>Liliopsida</taxon>
        <taxon>Poales</taxon>
        <taxon>Poaceae</taxon>
        <taxon>PACMAD clade</taxon>
        <taxon>Chloridoideae</taxon>
        <taxon>Cynodonteae</taxon>
        <taxon>Eleusininae</taxon>
        <taxon>Eleusine</taxon>
    </lineage>
</organism>
<dbReference type="AlphaFoldDB" id="A0AAV5BPC1"/>
<feature type="domain" description="PAP/OAS1 substrate-binding-related" evidence="3">
    <location>
        <begin position="178"/>
        <end position="369"/>
    </location>
</feature>
<evidence type="ECO:0000256" key="1">
    <source>
        <dbReference type="SAM" id="MobiDB-lite"/>
    </source>
</evidence>
<dbReference type="InterPro" id="IPR058920">
    <property type="entry name" value="PAP-OAS1-bd-rel"/>
</dbReference>
<keyword evidence="5" id="KW-1185">Reference proteome</keyword>
<feature type="region of interest" description="Disordered" evidence="1">
    <location>
        <begin position="714"/>
        <end position="769"/>
    </location>
</feature>
<accession>A0AAV5BPC1</accession>
<feature type="region of interest" description="Disordered" evidence="1">
    <location>
        <begin position="502"/>
        <end position="538"/>
    </location>
</feature>
<sequence length="860" mass="95624">MVEIIEFTPPPVPEPEPARPDPEPARPDPSSISADAWRRFESAALSVVQKIQPTVPSEHLRTAVIDYIQRLFRFHAGCQVFPFGSVPLKTYLPDGDIDLTAFGPASSDENLAHEIHTVLLSEEQKKDTEFEVKDVQLINAEVKLVKCLVQNIAMDISFNQIGGLCTLCFLEKVDKKFGKNHLFKRSIILIKDWCYYESRILGAHHGLISTYALETLVLYIFHIFHKSLDGPLAVLYRFLDYYSKFDWDNKGISLFGPVSLASLPELVTDPPGTHDADFLQREEFLKECVEAFSVPPKSSEKNTRAFSQKFLNIVDPLKRNNNLGRSVSKGNFYRIRSAFDFGARKLGKILQLPKCSTVSEVNQFFKNTLNRNCAGSRPDVLVSSPSGGLRTDHFASDSVSGNLDVERVSQDSSPLCSNSNGDLSDHFNNINISDSNYHGLVKQNEHTRGLLDSDAASYVSTDSLSMKNGGGFCEASTATGTCALPSERHHYAPHTFYHPGNSKKFDGSNDTNLSNHEMPSNRVSGRSHHSFEDAKHSNGFSGSSPPFLGHHAYSSVDSVDGLAKYNSVYRSKNSQPGGTTNDIISDLSGDFDTNFKNLLYAQGCQQDNSTNQVYYQMMPPPAQYWNTRPALGLGPPYSPHYFVLRPFHQTDDHTAMRTHGTGTYFPDPNRHRDRPSAGRGGRGRNHFPPNNYQKFHHYVRTDMIPLEESRHEPPLQIHVPGANDHRIPSPMNIPLQSPSSQSPRDPKLPTLSPSSPVQRDFRGNGFMVPQDSKLEFGTLGALPLEAPSKEHASRSDFASNNEASGPVSPISSAKKAGILSHTVSRTVVTSHHYRVVDGQEKLLMNGVLPAQQWHRVAMQK</sequence>
<feature type="domain" description="Poly(A) RNA polymerase mitochondrial-like central palm" evidence="2">
    <location>
        <begin position="46"/>
        <end position="164"/>
    </location>
</feature>
<dbReference type="Proteomes" id="UP001054889">
    <property type="component" value="Unassembled WGS sequence"/>
</dbReference>
<gene>
    <name evidence="4" type="primary">ga04197</name>
    <name evidence="4" type="ORF">PR202_ga04197</name>
</gene>
<evidence type="ECO:0000259" key="3">
    <source>
        <dbReference type="Pfam" id="PF26180"/>
    </source>
</evidence>
<feature type="region of interest" description="Disordered" evidence="1">
    <location>
        <begin position="1"/>
        <end position="32"/>
    </location>
</feature>
<dbReference type="InterPro" id="IPR043519">
    <property type="entry name" value="NT_sf"/>
</dbReference>
<feature type="compositionally biased region" description="Polar residues" evidence="1">
    <location>
        <begin position="734"/>
        <end position="743"/>
    </location>
</feature>
<dbReference type="SUPFAM" id="SSF81301">
    <property type="entry name" value="Nucleotidyltransferase"/>
    <property type="match status" value="1"/>
</dbReference>
<reference evidence="4" key="1">
    <citation type="journal article" date="2018" name="DNA Res.">
        <title>Multiple hybrid de novo genome assembly of finger millet, an orphan allotetraploid crop.</title>
        <authorList>
            <person name="Hatakeyama M."/>
            <person name="Aluri S."/>
            <person name="Balachadran M.T."/>
            <person name="Sivarajan S.R."/>
            <person name="Patrignani A."/>
            <person name="Gruter S."/>
            <person name="Poveda L."/>
            <person name="Shimizu-Inatsugi R."/>
            <person name="Baeten J."/>
            <person name="Francoijs K.J."/>
            <person name="Nataraja K.N."/>
            <person name="Reddy Y.A.N."/>
            <person name="Phadnis S."/>
            <person name="Ravikumar R.L."/>
            <person name="Schlapbach R."/>
            <person name="Sreeman S.M."/>
            <person name="Shimizu K.K."/>
        </authorList>
    </citation>
    <scope>NUCLEOTIDE SEQUENCE</scope>
</reference>
<dbReference type="PANTHER" id="PTHR45979">
    <property type="entry name" value="PAP/OAS1 SUBSTRATE-BINDING DOMAIN SUPERFAMILY"/>
    <property type="match status" value="1"/>
</dbReference>
<feature type="region of interest" description="Disordered" evidence="1">
    <location>
        <begin position="659"/>
        <end position="692"/>
    </location>
</feature>
<dbReference type="Gene3D" id="3.30.460.10">
    <property type="entry name" value="Beta Polymerase, domain 2"/>
    <property type="match status" value="1"/>
</dbReference>
<reference evidence="4" key="2">
    <citation type="submission" date="2021-12" db="EMBL/GenBank/DDBJ databases">
        <title>Resequencing data analysis of finger millet.</title>
        <authorList>
            <person name="Hatakeyama M."/>
            <person name="Aluri S."/>
            <person name="Balachadran M.T."/>
            <person name="Sivarajan S.R."/>
            <person name="Poveda L."/>
            <person name="Shimizu-Inatsugi R."/>
            <person name="Schlapbach R."/>
            <person name="Sreeman S.M."/>
            <person name="Shimizu K.K."/>
        </authorList>
    </citation>
    <scope>NUCLEOTIDE SEQUENCE</scope>
</reference>